<evidence type="ECO:0000256" key="3">
    <source>
        <dbReference type="ARBA" id="ARBA00023242"/>
    </source>
</evidence>
<feature type="domain" description="START" evidence="5">
    <location>
        <begin position="866"/>
        <end position="1075"/>
    </location>
</feature>
<feature type="compositionally biased region" description="Acidic residues" evidence="4">
    <location>
        <begin position="1857"/>
        <end position="1889"/>
    </location>
</feature>
<dbReference type="PANTHER" id="PTHR23405">
    <property type="entry name" value="MAINTENANCE OF KILLER 16 MAK16 PROTEIN-RELATED"/>
    <property type="match status" value="1"/>
</dbReference>
<organism evidence="6 7">
    <name type="scientific">Malassezia cuniculi</name>
    <dbReference type="NCBI Taxonomy" id="948313"/>
    <lineage>
        <taxon>Eukaryota</taxon>
        <taxon>Fungi</taxon>
        <taxon>Dikarya</taxon>
        <taxon>Basidiomycota</taxon>
        <taxon>Ustilaginomycotina</taxon>
        <taxon>Malasseziomycetes</taxon>
        <taxon>Malasseziales</taxon>
        <taxon>Malasseziaceae</taxon>
        <taxon>Malassezia</taxon>
    </lineage>
</organism>
<feature type="region of interest" description="Disordered" evidence="4">
    <location>
        <begin position="39"/>
        <end position="67"/>
    </location>
</feature>
<dbReference type="CDD" id="cd00177">
    <property type="entry name" value="START"/>
    <property type="match status" value="1"/>
</dbReference>
<sequence>MDGASLVHVKGTWHTELNKAVDTLWDLHSRPFPGAWKQLAKAPGRPGPGDDVEPANPEPAAADADDVVRTSKNADQVSVLRRGLGGVDVFRVDHEAQQIDLTQLHTILRTPELLPRWLPITEGAEVVEVLGPTTNTIKARFRLGWPASPRDAILLTHTMADSDTVVFVATSMPWSRDAPSYLRPAPPYVRTQVGLFSVIAQVDGPRVLLTSYWSWNPKLSWLASRSGSINAPMSEALQNLMAYVHERGSCIAAPAAYGAALELAPAQFTEERDTLRMQYVVLLEDDTDPPEYNHGSVRLGPLPKAAPRSLELRLPHGHRWDVSIRTKTANKSAGKWTHQLRYGPAGYYVLHVQHDAVATTESFVRVSLSAQRTDGGAAVYVNEEQVEAVKGKATLLAGLPSRLARAQNMPAGQRASDSTIDVLSPSCSSISTDQPASAASLQAAAALVRRNYIYFASLLQEPEAKWTRVLDTHGVTVTQLNSIDPTLVVYRAEATFVGLSVWDLHSVIADPGLMSQWMPGTSANMLADMGGQSALWHVRNAATWWVSQRDAVLVQTTYKSPTSIHIVSFSTDGDANLPAVPPVDAGTIRTQVDLRGWALEALSPTTVHVTLVEQSDPKGWTKKSVLPPQMVAAVGGAGEYVLNNGSPPIVTRIHGASVDAQAYDHDKAAFRVEYSANATGPDSPAAPIECEIRCDIELWSKNLDVIVHPPPSSVSCLRRHRLAPGAGGLWLTIEHPPNSESVSVAVRRGPSQSTEQGVVLLNGTRVKVDSDELNDKQVYELATRKRSKPQRIALDFAPRPSSPVDASGAAASQPVPEIVAEDGPDKSEEPEPTVVMPPMQPVLRALFLLRRIYSERPPEPSGAPAGWTLVTERSGLYVRRRTMESFAPGISVLRADKVVPGLTAEELLAVLAAPGCRTKWDERIDSVKPLESYGSGATTSFISTHASFPFRGRGFLVGSMVAHGTRTDENSDMMSPGMPRSSVYFYVTASFADDQNRFDMQRINPETLPMGRVLVEGWILEPVDPYSSGNYPIPSTRVTYVVAVDYGGSMPAAVNSLWNSYLPFSVLSLESFLKRNGPLPVVLAPPHWAQVLGDGRDDDNTLVWHLHRPLRRCTLLHSDYRADRRLMNTLALISRLQGAATVEEPKRRTSRVSLSGDTQNDLIVCEVQVELQQYPDGYAIDVTWDRAGDAVPDAAIPDTYDLSQRPSMPPDERMPLRVHVYDLPPSALLAATRDVGERSHKHIVRVILPQTVDDAPKWRTLLAQRGAVVLLSVSPPGTPVAPNAAPSGGQVPVTCNGKVAEIIYGEESQRALGAREEQSVPLDQLQRVSKSEKVAESSSGWITLRDVNVYAEPISVSSAATPPPTSAKPLTPAQLLGDGAQVEKAEPTTAPSPLFGILGRGTRTPAATSVLSSTLASVGLAPPKETIPPEPQRKRSRKRPTPPTVPETAPQSEEAPPAPQAQSRRGQPRFRMSTLILTAIVAFLAGSLMRSLLMPADFVLLPGPDNASVDPSTRPRRNIPATPTSPVTTTTTTTTDMSLPALARDGRAMLDAAAREVENFVRAARQLHFYSSRLRAEEIAEQDDAGEDETVVRWREVRRMFDVRIPWANWDFVIVLSDDVIWSVIGHQFCSYKIKSATHQTFCRNEYNLTGLCNRQSCPLANARYATVREREGIVYLYVKTAERAHSPRRQWERIRLSNRYSTALEQIDKELVYWPNFITHKAKQRLTKITQYLIKMRKIKLKEEEQPELVGIKKKTERREATREHKALRAAKLEKSIEKELLDRLKRGAYGDAPLNVNEDVWNAVLENAQSRVPDSEALALEEELSEEEAEEDIEAMEQNLRDMDNEEYGQREFVSDDEESEDDLEEWDEDSDEDDDDLEDSEQDSDDEPKPSHKGPKRKAPAPRSGSSGKRGRPDIEIEYETEPLTAEQIANW</sequence>
<protein>
    <recommendedName>
        <fullName evidence="5">START domain-containing protein</fullName>
    </recommendedName>
</protein>
<feature type="compositionally biased region" description="Low complexity" evidence="4">
    <location>
        <begin position="1446"/>
        <end position="1465"/>
    </location>
</feature>
<dbReference type="InterPro" id="IPR002913">
    <property type="entry name" value="START_lipid-bd_dom"/>
</dbReference>
<dbReference type="GO" id="GO:0005730">
    <property type="term" value="C:nucleolus"/>
    <property type="evidence" value="ECO:0007669"/>
    <property type="project" value="TreeGrafter"/>
</dbReference>
<dbReference type="PROSITE" id="PS50848">
    <property type="entry name" value="START"/>
    <property type="match status" value="2"/>
</dbReference>
<accession>A0AAF0J7L4</accession>
<dbReference type="GO" id="GO:0000460">
    <property type="term" value="P:maturation of 5.8S rRNA"/>
    <property type="evidence" value="ECO:0007669"/>
    <property type="project" value="TreeGrafter"/>
</dbReference>
<feature type="compositionally biased region" description="Basic and acidic residues" evidence="4">
    <location>
        <begin position="1843"/>
        <end position="1856"/>
    </location>
</feature>
<feature type="region of interest" description="Disordered" evidence="4">
    <location>
        <begin position="795"/>
        <end position="835"/>
    </location>
</feature>
<dbReference type="Gene3D" id="3.30.530.20">
    <property type="match status" value="3"/>
</dbReference>
<comment type="similarity">
    <text evidence="2">Belongs to the MAK16 family.</text>
</comment>
<feature type="region of interest" description="Disordered" evidence="4">
    <location>
        <begin position="1843"/>
        <end position="1935"/>
    </location>
</feature>
<evidence type="ECO:0000256" key="1">
    <source>
        <dbReference type="ARBA" id="ARBA00004123"/>
    </source>
</evidence>
<dbReference type="InterPro" id="IPR006958">
    <property type="entry name" value="Mak16"/>
</dbReference>
<dbReference type="FunFam" id="3.30.390.110:FF:000001">
    <property type="entry name" value="Protein MAK16 homolog"/>
    <property type="match status" value="1"/>
</dbReference>
<dbReference type="InterPro" id="IPR029004">
    <property type="entry name" value="Ribosomal_eL28/Mak16"/>
</dbReference>
<feature type="compositionally biased region" description="Basic residues" evidence="4">
    <location>
        <begin position="1894"/>
        <end position="1903"/>
    </location>
</feature>
<feature type="domain" description="START" evidence="5">
    <location>
        <begin position="455"/>
        <end position="645"/>
    </location>
</feature>
<dbReference type="Proteomes" id="UP001219933">
    <property type="component" value="Chromosome 3"/>
</dbReference>
<evidence type="ECO:0000256" key="2">
    <source>
        <dbReference type="ARBA" id="ARBA00005514"/>
    </source>
</evidence>
<reference evidence="6" key="1">
    <citation type="submission" date="2023-03" db="EMBL/GenBank/DDBJ databases">
        <title>Mating type loci evolution in Malassezia.</title>
        <authorList>
            <person name="Coelho M.A."/>
        </authorList>
    </citation>
    <scope>NUCLEOTIDE SEQUENCE</scope>
    <source>
        <strain evidence="6">CBS 11721</strain>
    </source>
</reference>
<dbReference type="GO" id="GO:0008289">
    <property type="term" value="F:lipid binding"/>
    <property type="evidence" value="ECO:0007669"/>
    <property type="project" value="InterPro"/>
</dbReference>
<dbReference type="PANTHER" id="PTHR23405:SF4">
    <property type="entry name" value="PROTEIN MAK16 HOMOLOG"/>
    <property type="match status" value="1"/>
</dbReference>
<dbReference type="SUPFAM" id="SSF55961">
    <property type="entry name" value="Bet v1-like"/>
    <property type="match status" value="3"/>
</dbReference>
<evidence type="ECO:0000313" key="7">
    <source>
        <dbReference type="Proteomes" id="UP001219933"/>
    </source>
</evidence>
<evidence type="ECO:0000256" key="4">
    <source>
        <dbReference type="SAM" id="MobiDB-lite"/>
    </source>
</evidence>
<gene>
    <name evidence="6" type="ORF">MCUN1_002651</name>
</gene>
<keyword evidence="7" id="KW-1185">Reference proteome</keyword>
<keyword evidence="3" id="KW-0539">Nucleus</keyword>
<feature type="region of interest" description="Disordered" evidence="4">
    <location>
        <begin position="1380"/>
        <end position="1400"/>
    </location>
</feature>
<dbReference type="InterPro" id="IPR023393">
    <property type="entry name" value="START-like_dom_sf"/>
</dbReference>
<dbReference type="GO" id="GO:0000470">
    <property type="term" value="P:maturation of LSU-rRNA"/>
    <property type="evidence" value="ECO:0007669"/>
    <property type="project" value="TreeGrafter"/>
</dbReference>
<dbReference type="EMBL" id="CP119879">
    <property type="protein sequence ID" value="WFD35789.1"/>
    <property type="molecule type" value="Genomic_DNA"/>
</dbReference>
<feature type="region of interest" description="Disordered" evidence="4">
    <location>
        <begin position="1415"/>
        <end position="1467"/>
    </location>
</feature>
<evidence type="ECO:0000313" key="6">
    <source>
        <dbReference type="EMBL" id="WFD35789.1"/>
    </source>
</evidence>
<dbReference type="Pfam" id="PF01778">
    <property type="entry name" value="Ribosomal_L28e"/>
    <property type="match status" value="1"/>
</dbReference>
<name>A0AAF0J7L4_9BASI</name>
<proteinExistence type="inferred from homology"/>
<evidence type="ECO:0000259" key="5">
    <source>
        <dbReference type="PROSITE" id="PS50848"/>
    </source>
</evidence>
<dbReference type="GO" id="GO:0030687">
    <property type="term" value="C:preribosome, large subunit precursor"/>
    <property type="evidence" value="ECO:0007669"/>
    <property type="project" value="TreeGrafter"/>
</dbReference>
<feature type="compositionally biased region" description="Low complexity" evidence="4">
    <location>
        <begin position="1522"/>
        <end position="1533"/>
    </location>
</feature>
<feature type="region of interest" description="Disordered" evidence="4">
    <location>
        <begin position="1508"/>
        <end position="1533"/>
    </location>
</feature>
<comment type="subcellular location">
    <subcellularLocation>
        <location evidence="1">Nucleus</location>
    </subcellularLocation>
</comment>
<dbReference type="Gene3D" id="3.30.390.110">
    <property type="match status" value="1"/>
</dbReference>
<dbReference type="Pfam" id="PF04874">
    <property type="entry name" value="Mak16"/>
    <property type="match status" value="1"/>
</dbReference>